<dbReference type="EMBL" id="JAACJL010000001">
    <property type="protein sequence ID" value="KAF4623779.1"/>
    <property type="molecule type" value="Genomic_DNA"/>
</dbReference>
<keyword evidence="7" id="KW-1185">Reference proteome</keyword>
<dbReference type="GO" id="GO:0005783">
    <property type="term" value="C:endoplasmic reticulum"/>
    <property type="evidence" value="ECO:0007669"/>
    <property type="project" value="TreeGrafter"/>
</dbReference>
<evidence type="ECO:0000256" key="2">
    <source>
        <dbReference type="ARBA" id="ARBA00022857"/>
    </source>
</evidence>
<dbReference type="Gene3D" id="3.40.50.720">
    <property type="entry name" value="NAD(P)-binding Rossmann-like Domain"/>
    <property type="match status" value="1"/>
</dbReference>
<organism evidence="6 7">
    <name type="scientific">Agrocybe pediades</name>
    <dbReference type="NCBI Taxonomy" id="84607"/>
    <lineage>
        <taxon>Eukaryota</taxon>
        <taxon>Fungi</taxon>
        <taxon>Dikarya</taxon>
        <taxon>Basidiomycota</taxon>
        <taxon>Agaricomycotina</taxon>
        <taxon>Agaricomycetes</taxon>
        <taxon>Agaricomycetidae</taxon>
        <taxon>Agaricales</taxon>
        <taxon>Agaricineae</taxon>
        <taxon>Strophariaceae</taxon>
        <taxon>Agrocybe</taxon>
    </lineage>
</organism>
<dbReference type="AlphaFoldDB" id="A0A8H4R574"/>
<dbReference type="Pfam" id="PF00106">
    <property type="entry name" value="adh_short"/>
    <property type="match status" value="1"/>
</dbReference>
<dbReference type="PRINTS" id="PR00081">
    <property type="entry name" value="GDHRDH"/>
</dbReference>
<reference evidence="6 7" key="1">
    <citation type="submission" date="2019-12" db="EMBL/GenBank/DDBJ databases">
        <authorList>
            <person name="Floudas D."/>
            <person name="Bentzer J."/>
            <person name="Ahren D."/>
            <person name="Johansson T."/>
            <person name="Persson P."/>
            <person name="Tunlid A."/>
        </authorList>
    </citation>
    <scope>NUCLEOTIDE SEQUENCE [LARGE SCALE GENOMIC DNA]</scope>
    <source>
        <strain evidence="6 7">CBS 102.39</strain>
    </source>
</reference>
<keyword evidence="3" id="KW-0560">Oxidoreductase</keyword>
<dbReference type="InterPro" id="IPR057326">
    <property type="entry name" value="KR_dom"/>
</dbReference>
<accession>A0A8H4R574</accession>
<dbReference type="InterPro" id="IPR020904">
    <property type="entry name" value="Sc_DH/Rdtase_CS"/>
</dbReference>
<comment type="caution">
    <text evidence="6">The sequence shown here is derived from an EMBL/GenBank/DDBJ whole genome shotgun (WGS) entry which is preliminary data.</text>
</comment>
<gene>
    <name evidence="6" type="ORF">D9613_002174</name>
</gene>
<dbReference type="GO" id="GO:0016491">
    <property type="term" value="F:oxidoreductase activity"/>
    <property type="evidence" value="ECO:0007669"/>
    <property type="project" value="UniProtKB-KW"/>
</dbReference>
<evidence type="ECO:0000256" key="3">
    <source>
        <dbReference type="ARBA" id="ARBA00023002"/>
    </source>
</evidence>
<dbReference type="SUPFAM" id="SSF51735">
    <property type="entry name" value="NAD(P)-binding Rossmann-fold domains"/>
    <property type="match status" value="1"/>
</dbReference>
<dbReference type="FunFam" id="3.40.50.720:FF:000261">
    <property type="entry name" value="NADPH-dependent 1-acyldihydroxyacetone phosphate reductase"/>
    <property type="match status" value="1"/>
</dbReference>
<dbReference type="SMART" id="SM00822">
    <property type="entry name" value="PKS_KR"/>
    <property type="match status" value="1"/>
</dbReference>
<evidence type="ECO:0000256" key="4">
    <source>
        <dbReference type="RuleBase" id="RU000363"/>
    </source>
</evidence>
<evidence type="ECO:0000259" key="5">
    <source>
        <dbReference type="SMART" id="SM00822"/>
    </source>
</evidence>
<evidence type="ECO:0000313" key="6">
    <source>
        <dbReference type="EMBL" id="KAF4623779.1"/>
    </source>
</evidence>
<dbReference type="PRINTS" id="PR00080">
    <property type="entry name" value="SDRFAMILY"/>
</dbReference>
<dbReference type="PROSITE" id="PS00061">
    <property type="entry name" value="ADH_SHORT"/>
    <property type="match status" value="1"/>
</dbReference>
<dbReference type="PANTHER" id="PTHR44169:SF6">
    <property type="entry name" value="NADPH-DEPENDENT 1-ACYLDIHYDROXYACETONE PHOSPHATE REDUCTASE"/>
    <property type="match status" value="1"/>
</dbReference>
<dbReference type="CDD" id="cd05374">
    <property type="entry name" value="17beta-HSD-like_SDR_c"/>
    <property type="match status" value="1"/>
</dbReference>
<evidence type="ECO:0000313" key="7">
    <source>
        <dbReference type="Proteomes" id="UP000521872"/>
    </source>
</evidence>
<feature type="domain" description="Ketoreductase" evidence="5">
    <location>
        <begin position="3"/>
        <end position="181"/>
    </location>
</feature>
<name>A0A8H4R574_9AGAR</name>
<dbReference type="Proteomes" id="UP000521872">
    <property type="component" value="Unassembled WGS sequence"/>
</dbReference>
<sequence>MVRVVLITGCSSGGIGYSLCEQFALQGCKVYATARNIAKIADFGAGYGSSIEKFALDVNNDESVKRCIDHIVEKEGKIDVLVNNAGVTSPGPLIEVPLDDIKEVFETNVFAVIRMSRAVARVMAKQKSGLIVNIGSIVGEVSTPWSGVYCASKAAVNSVSEVLSMELSTLNIKVLHVAPGGVKSHIADNGSSRFQLAPDSMFASYLPMIQKRIATSQGPDSIPSEVFAKEVVKNALKETPPRYMTLGGKATFFQFLKWLPRGYVLNMVWRTFSDKATA</sequence>
<dbReference type="InterPro" id="IPR036291">
    <property type="entry name" value="NAD(P)-bd_dom_sf"/>
</dbReference>
<dbReference type="PANTHER" id="PTHR44169">
    <property type="entry name" value="NADPH-DEPENDENT 1-ACYLDIHYDROXYACETONE PHOSPHATE REDUCTASE"/>
    <property type="match status" value="1"/>
</dbReference>
<evidence type="ECO:0000256" key="1">
    <source>
        <dbReference type="ARBA" id="ARBA00006484"/>
    </source>
</evidence>
<protein>
    <recommendedName>
        <fullName evidence="5">Ketoreductase domain-containing protein</fullName>
    </recommendedName>
</protein>
<comment type="similarity">
    <text evidence="1 4">Belongs to the short-chain dehydrogenases/reductases (SDR) family.</text>
</comment>
<proteinExistence type="inferred from homology"/>
<dbReference type="InterPro" id="IPR002347">
    <property type="entry name" value="SDR_fam"/>
</dbReference>
<keyword evidence="2" id="KW-0521">NADP</keyword>